<organism evidence="2 3">
    <name type="scientific">Iodidimonas gelatinilytica</name>
    <dbReference type="NCBI Taxonomy" id="1236966"/>
    <lineage>
        <taxon>Bacteria</taxon>
        <taxon>Pseudomonadati</taxon>
        <taxon>Pseudomonadota</taxon>
        <taxon>Alphaproteobacteria</taxon>
        <taxon>Iodidimonadales</taxon>
        <taxon>Iodidimonadaceae</taxon>
        <taxon>Iodidimonas</taxon>
    </lineage>
</organism>
<dbReference type="Proteomes" id="UP000322084">
    <property type="component" value="Unassembled WGS sequence"/>
</dbReference>
<gene>
    <name evidence="2" type="ORF">JCM17844_02440</name>
</gene>
<dbReference type="AlphaFoldDB" id="A0A5A7ML24"/>
<dbReference type="EMBL" id="BKCL01000001">
    <property type="protein sequence ID" value="GEQ96607.1"/>
    <property type="molecule type" value="Genomic_DNA"/>
</dbReference>
<keyword evidence="1" id="KW-1133">Transmembrane helix</keyword>
<dbReference type="InterPro" id="IPR012902">
    <property type="entry name" value="N_methyl_site"/>
</dbReference>
<accession>A0A5A7ML24</accession>
<evidence type="ECO:0000313" key="3">
    <source>
        <dbReference type="Proteomes" id="UP000322084"/>
    </source>
</evidence>
<evidence type="ECO:0008006" key="4">
    <source>
        <dbReference type="Google" id="ProtNLM"/>
    </source>
</evidence>
<comment type="caution">
    <text evidence="2">The sequence shown here is derived from an EMBL/GenBank/DDBJ whole genome shotgun (WGS) entry which is preliminary data.</text>
</comment>
<proteinExistence type="predicted"/>
<dbReference type="RefSeq" id="WP_149999276.1">
    <property type="nucleotide sequence ID" value="NZ_BKCL01000001.1"/>
</dbReference>
<keyword evidence="1" id="KW-0812">Transmembrane</keyword>
<protein>
    <recommendedName>
        <fullName evidence="4">Prepilin-type N-terminal cleavage/methylation domain-containing protein</fullName>
    </recommendedName>
</protein>
<dbReference type="NCBIfam" id="TIGR02532">
    <property type="entry name" value="IV_pilin_GFxxxE"/>
    <property type="match status" value="1"/>
</dbReference>
<evidence type="ECO:0000313" key="2">
    <source>
        <dbReference type="EMBL" id="GEQ96607.1"/>
    </source>
</evidence>
<feature type="transmembrane region" description="Helical" evidence="1">
    <location>
        <begin position="21"/>
        <end position="45"/>
    </location>
</feature>
<evidence type="ECO:0000256" key="1">
    <source>
        <dbReference type="SAM" id="Phobius"/>
    </source>
</evidence>
<name>A0A5A7ML24_9PROT</name>
<reference evidence="2 3" key="1">
    <citation type="submission" date="2019-09" db="EMBL/GenBank/DDBJ databases">
        <title>NBRP : Genome information of microbial organism related human and environment.</title>
        <authorList>
            <person name="Hattori M."/>
            <person name="Oshima K."/>
            <person name="Inaba H."/>
            <person name="Suda W."/>
            <person name="Sakamoto M."/>
            <person name="Iino T."/>
            <person name="Kitahara M."/>
            <person name="Oshida Y."/>
            <person name="Iida T."/>
            <person name="Kudo T."/>
            <person name="Itoh T."/>
            <person name="Ohkuma M."/>
        </authorList>
    </citation>
    <scope>NUCLEOTIDE SEQUENCE [LARGE SCALE GENOMIC DNA]</scope>
    <source>
        <strain evidence="2 3">Hi-2</strain>
    </source>
</reference>
<sequence length="232" mass="26446">MIKAQQNAMRRERKNFPQRKGQQGFTLMELIIALTIIGILSAALFSALRFTGKAWQAGDIRITEQTDEDAIRAFLRGRLEQIRPMVISLDGETLDVAFRGTDKEMRFVSPMPSGIGVGGLYLFQLGPAGQKGGLQLDWWLVRPREIVDVFHEEDRPRQLLDDRMVVQFAYYGYQEDEPLAGAQPQWTTHWVDRKTLPLLIAVTFEDEHGEAVDPALEIRPVFVDRRRLPPAS</sequence>
<keyword evidence="1" id="KW-0472">Membrane</keyword>
<dbReference type="Pfam" id="PF07963">
    <property type="entry name" value="N_methyl"/>
    <property type="match status" value="1"/>
</dbReference>